<dbReference type="InterPro" id="IPR051908">
    <property type="entry name" value="Ribosomal_N-acetyltransferase"/>
</dbReference>
<feature type="compositionally biased region" description="Basic and acidic residues" evidence="1">
    <location>
        <begin position="217"/>
        <end position="234"/>
    </location>
</feature>
<evidence type="ECO:0000256" key="1">
    <source>
        <dbReference type="SAM" id="MobiDB-lite"/>
    </source>
</evidence>
<gene>
    <name evidence="3" type="ORF">KV110_07650</name>
</gene>
<sequence length="250" mass="26792">MPGLTNRLVGAEIFTGGEQPVISTGDGLALRPWAVGDAPVVFEAFSDPLIQRWHARSAGSVAEVRGWIEGWARMWRTGAGANWAVADVRTGRLVGRASLKNIHLDGGQAEVAYWTTPAARGRAVAPRAVAALTTWAFDVGFHRLELTHSVANQPSCRVAAKTGYALEGTMRSAGLHFDGWHDMHLHARIAGGYAVGMSGPEKDRTTAEVQEQEADFADEHSKPTHAEEHPKGAELETDESTPDGHAGMDA</sequence>
<evidence type="ECO:0000313" key="3">
    <source>
        <dbReference type="EMBL" id="QXN92973.1"/>
    </source>
</evidence>
<organism evidence="3 4">
    <name type="scientific">Nocardia iowensis</name>
    <dbReference type="NCBI Taxonomy" id="204891"/>
    <lineage>
        <taxon>Bacteria</taxon>
        <taxon>Bacillati</taxon>
        <taxon>Actinomycetota</taxon>
        <taxon>Actinomycetes</taxon>
        <taxon>Mycobacteriales</taxon>
        <taxon>Nocardiaceae</taxon>
        <taxon>Nocardia</taxon>
    </lineage>
</organism>
<reference evidence="3 4" key="1">
    <citation type="submission" date="2021-07" db="EMBL/GenBank/DDBJ databases">
        <title>Whole Genome Sequence of Nocardia Iowensis.</title>
        <authorList>
            <person name="Lamm A."/>
            <person name="Collins-Fairclough A.M."/>
            <person name="Bunk B."/>
            <person name="Sproer C."/>
        </authorList>
    </citation>
    <scope>NUCLEOTIDE SEQUENCE [LARGE SCALE GENOMIC DNA]</scope>
    <source>
        <strain evidence="3 4">NRRL 5646</strain>
    </source>
</reference>
<proteinExistence type="predicted"/>
<dbReference type="PANTHER" id="PTHR43441">
    <property type="entry name" value="RIBOSOMAL-PROTEIN-SERINE ACETYLTRANSFERASE"/>
    <property type="match status" value="1"/>
</dbReference>
<dbReference type="PROSITE" id="PS51186">
    <property type="entry name" value="GNAT"/>
    <property type="match status" value="1"/>
</dbReference>
<dbReference type="InterPro" id="IPR000182">
    <property type="entry name" value="GNAT_dom"/>
</dbReference>
<dbReference type="EMBL" id="CP078145">
    <property type="protein sequence ID" value="QXN92973.1"/>
    <property type="molecule type" value="Genomic_DNA"/>
</dbReference>
<feature type="domain" description="N-acetyltransferase" evidence="2">
    <location>
        <begin position="28"/>
        <end position="186"/>
    </location>
</feature>
<dbReference type="RefSeq" id="WP_218474635.1">
    <property type="nucleotide sequence ID" value="NZ_BAABJN010000001.1"/>
</dbReference>
<protein>
    <submittedName>
        <fullName evidence="3">GNAT family N-acetyltransferase</fullName>
    </submittedName>
</protein>
<dbReference type="Proteomes" id="UP000694257">
    <property type="component" value="Chromosome"/>
</dbReference>
<dbReference type="PANTHER" id="PTHR43441:SF10">
    <property type="entry name" value="ACETYLTRANSFERASE"/>
    <property type="match status" value="1"/>
</dbReference>
<dbReference type="Pfam" id="PF13302">
    <property type="entry name" value="Acetyltransf_3"/>
    <property type="match status" value="1"/>
</dbReference>
<accession>A0ABX8RTK8</accession>
<keyword evidence="4" id="KW-1185">Reference proteome</keyword>
<feature type="region of interest" description="Disordered" evidence="1">
    <location>
        <begin position="198"/>
        <end position="250"/>
    </location>
</feature>
<evidence type="ECO:0000313" key="4">
    <source>
        <dbReference type="Proteomes" id="UP000694257"/>
    </source>
</evidence>
<evidence type="ECO:0000259" key="2">
    <source>
        <dbReference type="PROSITE" id="PS51186"/>
    </source>
</evidence>
<name>A0ABX8RTK8_NOCIO</name>